<accession>A0A1M6NB04</accession>
<evidence type="ECO:0000313" key="4">
    <source>
        <dbReference type="Proteomes" id="UP000184387"/>
    </source>
</evidence>
<dbReference type="RefSeq" id="WP_073137564.1">
    <property type="nucleotide sequence ID" value="NZ_FQZF01000025.1"/>
</dbReference>
<dbReference type="Pfam" id="PF00561">
    <property type="entry name" value="Abhydrolase_1"/>
    <property type="match status" value="1"/>
</dbReference>
<dbReference type="SUPFAM" id="SSF53474">
    <property type="entry name" value="alpha/beta-Hydrolases"/>
    <property type="match status" value="1"/>
</dbReference>
<keyword evidence="4" id="KW-1185">Reference proteome</keyword>
<keyword evidence="1" id="KW-0378">Hydrolase</keyword>
<evidence type="ECO:0000259" key="2">
    <source>
        <dbReference type="Pfam" id="PF00561"/>
    </source>
</evidence>
<sequence length="255" mass="27007">MILNAIELGEGRPLILLHGLFGQARNFGALQRRLAAGGRRVVAFDLPNHGASPHAAAVDYCFMAAAVVESLDARGIARADVMGHSMGGKAAMMLALTAPEHVARLVISDVAPYAYPPRWTELVAAMRAVPPGTARAEADALLAPAEPDAGVRAFILTNRKPDASGWRIGLEGIGASMPAILGWSSPEEARFEGPVLFVAGEHSTYIRPENRPVIRDLFPAARFVTVKGAGHWVHADQPEGFAAVLEGFLPSGEPL</sequence>
<dbReference type="AlphaFoldDB" id="A0A1M6NB04"/>
<gene>
    <name evidence="3" type="ORF">SAMN02745194_03759</name>
</gene>
<dbReference type="GO" id="GO:0016787">
    <property type="term" value="F:hydrolase activity"/>
    <property type="evidence" value="ECO:0007669"/>
    <property type="project" value="UniProtKB-KW"/>
</dbReference>
<dbReference type="InterPro" id="IPR029058">
    <property type="entry name" value="AB_hydrolase_fold"/>
</dbReference>
<name>A0A1M6NB04_9PROT</name>
<evidence type="ECO:0000256" key="1">
    <source>
        <dbReference type="ARBA" id="ARBA00022801"/>
    </source>
</evidence>
<reference evidence="3 4" key="1">
    <citation type="submission" date="2016-11" db="EMBL/GenBank/DDBJ databases">
        <authorList>
            <person name="Jaros S."/>
            <person name="Januszkiewicz K."/>
            <person name="Wedrychowicz H."/>
        </authorList>
    </citation>
    <scope>NUCLEOTIDE SEQUENCE [LARGE SCALE GENOMIC DNA]</scope>
    <source>
        <strain evidence="3 4">DSM 14916</strain>
    </source>
</reference>
<dbReference type="Gene3D" id="3.40.50.1820">
    <property type="entry name" value="alpha/beta hydrolase"/>
    <property type="match status" value="1"/>
</dbReference>
<organism evidence="3 4">
    <name type="scientific">Muricoccus roseus</name>
    <dbReference type="NCBI Taxonomy" id="198092"/>
    <lineage>
        <taxon>Bacteria</taxon>
        <taxon>Pseudomonadati</taxon>
        <taxon>Pseudomonadota</taxon>
        <taxon>Alphaproteobacteria</taxon>
        <taxon>Acetobacterales</taxon>
        <taxon>Roseomonadaceae</taxon>
        <taxon>Muricoccus</taxon>
    </lineage>
</organism>
<dbReference type="OrthoDB" id="9808398at2"/>
<feature type="domain" description="AB hydrolase-1" evidence="2">
    <location>
        <begin position="13"/>
        <end position="139"/>
    </location>
</feature>
<proteinExistence type="predicted"/>
<dbReference type="PANTHER" id="PTHR46118:SF4">
    <property type="entry name" value="PROTEIN ABHD11"/>
    <property type="match status" value="1"/>
</dbReference>
<dbReference type="EMBL" id="FQZF01000025">
    <property type="protein sequence ID" value="SHJ92871.1"/>
    <property type="molecule type" value="Genomic_DNA"/>
</dbReference>
<evidence type="ECO:0000313" key="3">
    <source>
        <dbReference type="EMBL" id="SHJ92871.1"/>
    </source>
</evidence>
<protein>
    <submittedName>
        <fullName evidence="3">Pimeloyl-ACP methyl ester carboxylesterase</fullName>
    </submittedName>
</protein>
<dbReference type="InterPro" id="IPR000073">
    <property type="entry name" value="AB_hydrolase_1"/>
</dbReference>
<dbReference type="Proteomes" id="UP000184387">
    <property type="component" value="Unassembled WGS sequence"/>
</dbReference>
<dbReference type="STRING" id="198092.SAMN02745194_03759"/>
<dbReference type="PANTHER" id="PTHR46118">
    <property type="entry name" value="PROTEIN ABHD11"/>
    <property type="match status" value="1"/>
</dbReference>
<dbReference type="PRINTS" id="PR00111">
    <property type="entry name" value="ABHYDROLASE"/>
</dbReference>